<evidence type="ECO:0000259" key="2">
    <source>
        <dbReference type="PROSITE" id="PS50110"/>
    </source>
</evidence>
<dbReference type="EMBL" id="JADKFW010000007">
    <property type="protein sequence ID" value="MBK9717987.1"/>
    <property type="molecule type" value="Genomic_DNA"/>
</dbReference>
<feature type="modified residue" description="4-aspartylphosphate" evidence="1">
    <location>
        <position position="55"/>
    </location>
</feature>
<sequence>MNNLKVLIVEDEVLIAETIRMYLEELNYIVTAICISYDEAIEAFHLNTPDLVLLDIRLFGAKSGIDVAHYLNSLDNKPPYVFLTSQIDKRILDAAIQTLPYGYITKPFLKETLWASIETAYHMYKSHIGEDDSIIINDGKKNHILSLDKILMLQADHVYTRFIMNDHIEYLCRNPLHHFQNKLPNTEFVKCHRSYVVNLRYIKNWNSFELTMNNGTKVPISKSHRDLVYQMLNK</sequence>
<dbReference type="AlphaFoldDB" id="A0A9D7XHN3"/>
<protein>
    <submittedName>
        <fullName evidence="4">LytTR family transcriptional regulator DNA-binding domain-containing protein</fullName>
    </submittedName>
</protein>
<dbReference type="SMART" id="SM00448">
    <property type="entry name" value="REC"/>
    <property type="match status" value="1"/>
</dbReference>
<name>A0A9D7XHN3_9BACT</name>
<dbReference type="PROSITE" id="PS50930">
    <property type="entry name" value="HTH_LYTTR"/>
    <property type="match status" value="1"/>
</dbReference>
<dbReference type="GO" id="GO:0003677">
    <property type="term" value="F:DNA binding"/>
    <property type="evidence" value="ECO:0007669"/>
    <property type="project" value="UniProtKB-KW"/>
</dbReference>
<keyword evidence="4" id="KW-0238">DNA-binding</keyword>
<dbReference type="Pfam" id="PF04397">
    <property type="entry name" value="LytTR"/>
    <property type="match status" value="1"/>
</dbReference>
<feature type="domain" description="HTH LytTR-type" evidence="3">
    <location>
        <begin position="134"/>
        <end position="234"/>
    </location>
</feature>
<proteinExistence type="predicted"/>
<evidence type="ECO:0000313" key="5">
    <source>
        <dbReference type="Proteomes" id="UP000808349"/>
    </source>
</evidence>
<dbReference type="PROSITE" id="PS50110">
    <property type="entry name" value="RESPONSE_REGULATORY"/>
    <property type="match status" value="1"/>
</dbReference>
<evidence type="ECO:0000259" key="3">
    <source>
        <dbReference type="PROSITE" id="PS50930"/>
    </source>
</evidence>
<comment type="caution">
    <text evidence="4">The sequence shown here is derived from an EMBL/GenBank/DDBJ whole genome shotgun (WGS) entry which is preliminary data.</text>
</comment>
<dbReference type="InterPro" id="IPR001789">
    <property type="entry name" value="Sig_transdc_resp-reg_receiver"/>
</dbReference>
<feature type="domain" description="Response regulatory" evidence="2">
    <location>
        <begin position="5"/>
        <end position="121"/>
    </location>
</feature>
<organism evidence="4 5">
    <name type="scientific">Candidatus Defluviibacterium haderslevense</name>
    <dbReference type="NCBI Taxonomy" id="2981993"/>
    <lineage>
        <taxon>Bacteria</taxon>
        <taxon>Pseudomonadati</taxon>
        <taxon>Bacteroidota</taxon>
        <taxon>Saprospiria</taxon>
        <taxon>Saprospirales</taxon>
        <taxon>Saprospiraceae</taxon>
        <taxon>Candidatus Defluviibacterium</taxon>
    </lineage>
</organism>
<evidence type="ECO:0000256" key="1">
    <source>
        <dbReference type="PROSITE-ProRule" id="PRU00169"/>
    </source>
</evidence>
<dbReference type="SUPFAM" id="SSF52172">
    <property type="entry name" value="CheY-like"/>
    <property type="match status" value="1"/>
</dbReference>
<dbReference type="InterPro" id="IPR007492">
    <property type="entry name" value="LytTR_DNA-bd_dom"/>
</dbReference>
<dbReference type="GO" id="GO:0000156">
    <property type="term" value="F:phosphorelay response regulator activity"/>
    <property type="evidence" value="ECO:0007669"/>
    <property type="project" value="InterPro"/>
</dbReference>
<keyword evidence="1" id="KW-0597">Phosphoprotein</keyword>
<dbReference type="CDD" id="cd17534">
    <property type="entry name" value="REC_DC-like"/>
    <property type="match status" value="1"/>
</dbReference>
<dbReference type="InterPro" id="IPR046947">
    <property type="entry name" value="LytR-like"/>
</dbReference>
<evidence type="ECO:0000313" key="4">
    <source>
        <dbReference type="EMBL" id="MBK9717987.1"/>
    </source>
</evidence>
<dbReference type="SMART" id="SM00850">
    <property type="entry name" value="LytTR"/>
    <property type="match status" value="1"/>
</dbReference>
<accession>A0A9D7XHN3</accession>
<reference evidence="4 5" key="1">
    <citation type="submission" date="2020-10" db="EMBL/GenBank/DDBJ databases">
        <title>Connecting structure to function with the recovery of over 1000 high-quality activated sludge metagenome-assembled genomes encoding full-length rRNA genes using long-read sequencing.</title>
        <authorList>
            <person name="Singleton C.M."/>
            <person name="Petriglieri F."/>
            <person name="Kristensen J.M."/>
            <person name="Kirkegaard R.H."/>
            <person name="Michaelsen T.Y."/>
            <person name="Andersen M.H."/>
            <person name="Karst S.M."/>
            <person name="Dueholm M.S."/>
            <person name="Nielsen P.H."/>
            <person name="Albertsen M."/>
        </authorList>
    </citation>
    <scope>NUCLEOTIDE SEQUENCE [LARGE SCALE GENOMIC DNA]</scope>
    <source>
        <strain evidence="4">Ribe_18-Q3-R11-54_BAT3C.373</strain>
    </source>
</reference>
<dbReference type="Proteomes" id="UP000808349">
    <property type="component" value="Unassembled WGS sequence"/>
</dbReference>
<dbReference type="PANTHER" id="PTHR37299">
    <property type="entry name" value="TRANSCRIPTIONAL REGULATOR-RELATED"/>
    <property type="match status" value="1"/>
</dbReference>
<dbReference type="InterPro" id="IPR011006">
    <property type="entry name" value="CheY-like_superfamily"/>
</dbReference>
<dbReference type="Gene3D" id="3.40.50.2300">
    <property type="match status" value="1"/>
</dbReference>
<dbReference type="PANTHER" id="PTHR37299:SF1">
    <property type="entry name" value="STAGE 0 SPORULATION PROTEIN A HOMOLOG"/>
    <property type="match status" value="1"/>
</dbReference>
<dbReference type="Pfam" id="PF00072">
    <property type="entry name" value="Response_reg"/>
    <property type="match status" value="1"/>
</dbReference>
<gene>
    <name evidence="4" type="ORF">IPO85_10840</name>
</gene>
<dbReference type="Gene3D" id="2.40.50.1020">
    <property type="entry name" value="LytTr DNA-binding domain"/>
    <property type="match status" value="1"/>
</dbReference>